<evidence type="ECO:0000256" key="4">
    <source>
        <dbReference type="ARBA" id="ARBA00022448"/>
    </source>
</evidence>
<accession>A0A1I8HH68</accession>
<organism evidence="12 13">
    <name type="scientific">Macrostomum lignano</name>
    <dbReference type="NCBI Taxonomy" id="282301"/>
    <lineage>
        <taxon>Eukaryota</taxon>
        <taxon>Metazoa</taxon>
        <taxon>Spiralia</taxon>
        <taxon>Lophotrochozoa</taxon>
        <taxon>Platyhelminthes</taxon>
        <taxon>Rhabditophora</taxon>
        <taxon>Macrostomorpha</taxon>
        <taxon>Macrostomida</taxon>
        <taxon>Macrostomidae</taxon>
        <taxon>Macrostomum</taxon>
    </lineage>
</organism>
<dbReference type="FunFam" id="3.20.20.100:FF:000006">
    <property type="entry name" value="Aldo-keto reductase family 1 member A1"/>
    <property type="match status" value="1"/>
</dbReference>
<dbReference type="WBParaSite" id="maker-uti_cns_0006225-snap-gene-0.2-mRNA-1">
    <property type="protein sequence ID" value="maker-uti_cns_0006225-snap-gene-0.2-mRNA-1"/>
    <property type="gene ID" value="maker-uti_cns_0006225-snap-gene-0.2"/>
</dbReference>
<dbReference type="InterPro" id="IPR018170">
    <property type="entry name" value="Aldo/ket_reductase_CS"/>
</dbReference>
<dbReference type="InterPro" id="IPR023210">
    <property type="entry name" value="NADP_OxRdtase_dom"/>
</dbReference>
<feature type="transmembrane region" description="Helical" evidence="10">
    <location>
        <begin position="488"/>
        <end position="509"/>
    </location>
</feature>
<dbReference type="GO" id="GO:0016020">
    <property type="term" value="C:membrane"/>
    <property type="evidence" value="ECO:0007669"/>
    <property type="project" value="UniProtKB-SubCell"/>
</dbReference>
<dbReference type="Gene3D" id="1.20.1250.20">
    <property type="entry name" value="MFS general substrate transporter like domains"/>
    <property type="match status" value="1"/>
</dbReference>
<evidence type="ECO:0000256" key="7">
    <source>
        <dbReference type="ARBA" id="ARBA00022989"/>
    </source>
</evidence>
<dbReference type="PROSITE" id="PS00798">
    <property type="entry name" value="ALDOKETO_REDUCTASE_1"/>
    <property type="match status" value="1"/>
</dbReference>
<name>A0A1I8HH68_9PLAT</name>
<dbReference type="SUPFAM" id="SSF51430">
    <property type="entry name" value="NAD(P)-linked oxidoreductase"/>
    <property type="match status" value="1"/>
</dbReference>
<evidence type="ECO:0000256" key="5">
    <source>
        <dbReference type="ARBA" id="ARBA00022692"/>
    </source>
</evidence>
<dbReference type="PANTHER" id="PTHR23511">
    <property type="entry name" value="SYNAPTIC VESICLE GLYCOPROTEIN 2"/>
    <property type="match status" value="1"/>
</dbReference>
<dbReference type="GO" id="GO:0016491">
    <property type="term" value="F:oxidoreductase activity"/>
    <property type="evidence" value="ECO:0007669"/>
    <property type="project" value="UniProtKB-KW"/>
</dbReference>
<dbReference type="InterPro" id="IPR036812">
    <property type="entry name" value="NAD(P)_OxRdtase_dom_sf"/>
</dbReference>
<feature type="transmembrane region" description="Helical" evidence="10">
    <location>
        <begin position="415"/>
        <end position="433"/>
    </location>
</feature>
<feature type="transmembrane region" description="Helical" evidence="10">
    <location>
        <begin position="583"/>
        <end position="604"/>
    </location>
</feature>
<keyword evidence="7 10" id="KW-1133">Transmembrane helix</keyword>
<evidence type="ECO:0000256" key="9">
    <source>
        <dbReference type="ARBA" id="ARBA00023136"/>
    </source>
</evidence>
<keyword evidence="4" id="KW-0813">Transport</keyword>
<feature type="transmembrane region" description="Helical" evidence="10">
    <location>
        <begin position="445"/>
        <end position="468"/>
    </location>
</feature>
<dbReference type="Gene3D" id="3.20.20.100">
    <property type="entry name" value="NADP-dependent oxidoreductase domain"/>
    <property type="match status" value="1"/>
</dbReference>
<dbReference type="PRINTS" id="PR00069">
    <property type="entry name" value="ALDKETRDTASE"/>
</dbReference>
<feature type="transmembrane region" description="Helical" evidence="10">
    <location>
        <begin position="388"/>
        <end position="409"/>
    </location>
</feature>
<evidence type="ECO:0000313" key="13">
    <source>
        <dbReference type="WBParaSite" id="maker-uti_cns_0006225-snap-gene-0.2-mRNA-1"/>
    </source>
</evidence>
<dbReference type="PROSITE" id="PS00062">
    <property type="entry name" value="ALDOKETO_REDUCTASE_2"/>
    <property type="match status" value="1"/>
</dbReference>
<dbReference type="Proteomes" id="UP000095280">
    <property type="component" value="Unplaced"/>
</dbReference>
<comment type="subcellular location">
    <subcellularLocation>
        <location evidence="1">Membrane</location>
        <topology evidence="1">Multi-pass membrane protein</topology>
    </subcellularLocation>
</comment>
<dbReference type="PROSITE" id="PS00217">
    <property type="entry name" value="SUGAR_TRANSPORT_2"/>
    <property type="match status" value="1"/>
</dbReference>
<feature type="transmembrane region" description="Helical" evidence="10">
    <location>
        <begin position="758"/>
        <end position="777"/>
    </location>
</feature>
<evidence type="ECO:0000256" key="10">
    <source>
        <dbReference type="SAM" id="Phobius"/>
    </source>
</evidence>
<dbReference type="InterPro" id="IPR005828">
    <property type="entry name" value="MFS_sugar_transport-like"/>
</dbReference>
<dbReference type="InterPro" id="IPR036259">
    <property type="entry name" value="MFS_trans_sf"/>
</dbReference>
<dbReference type="Pfam" id="PF00083">
    <property type="entry name" value="Sugar_tr"/>
    <property type="match status" value="1"/>
</dbReference>
<evidence type="ECO:0000256" key="6">
    <source>
        <dbReference type="ARBA" id="ARBA00022857"/>
    </source>
</evidence>
<dbReference type="InterPro" id="IPR005829">
    <property type="entry name" value="Sugar_transporter_CS"/>
</dbReference>
<comment type="similarity">
    <text evidence="2">Belongs to the aldo/keto reductase family.</text>
</comment>
<evidence type="ECO:0000256" key="3">
    <source>
        <dbReference type="ARBA" id="ARBA00008335"/>
    </source>
</evidence>
<evidence type="ECO:0000256" key="2">
    <source>
        <dbReference type="ARBA" id="ARBA00007905"/>
    </source>
</evidence>
<keyword evidence="12" id="KW-1185">Reference proteome</keyword>
<dbReference type="AlphaFoldDB" id="A0A1I8HH68"/>
<protein>
    <submittedName>
        <fullName evidence="13">MFS domain-containing protein</fullName>
    </submittedName>
</protein>
<feature type="transmembrane region" description="Helical" evidence="10">
    <location>
        <begin position="669"/>
        <end position="687"/>
    </location>
</feature>
<dbReference type="PROSITE" id="PS50850">
    <property type="entry name" value="MFS"/>
    <property type="match status" value="1"/>
</dbReference>
<keyword evidence="6" id="KW-0521">NADP</keyword>
<keyword evidence="5 10" id="KW-0812">Transmembrane</keyword>
<dbReference type="GO" id="GO:0022857">
    <property type="term" value="F:transmembrane transporter activity"/>
    <property type="evidence" value="ECO:0007669"/>
    <property type="project" value="InterPro"/>
</dbReference>
<keyword evidence="8" id="KW-0560">Oxidoreductase</keyword>
<dbReference type="Pfam" id="PF00248">
    <property type="entry name" value="Aldo_ket_red"/>
    <property type="match status" value="1"/>
</dbReference>
<evidence type="ECO:0000256" key="8">
    <source>
        <dbReference type="ARBA" id="ARBA00023002"/>
    </source>
</evidence>
<feature type="transmembrane region" description="Helical" evidence="10">
    <location>
        <begin position="358"/>
        <end position="376"/>
    </location>
</feature>
<proteinExistence type="inferred from homology"/>
<sequence length="784" mass="84395">MYLSSKTGFKIPSVGLGTWQAPKGEVCSAVKAAIDVGYRHIDCAAAYGNEDEVGDAIAAKLSEGAVCREDLFVTSKLWNTYHRPDLVKVACKKSLENLKLSYLDLYLIHWPMAYVEDREFFPKDENGKFIFSEVDYLDTWKAMEQLVDEGLAKAVGVSNFNSEQLGRILANCRIPPACLQIESSPYFVNGRLIDFAQRAGITVVAYSPLGSPKRPWAKPGDPQLLDEPLLKAIGAKYGKSPAQVVLRFQLERNVGVVPKSVKPERMKENLDKKWSKSPLLTKTTEPFCLNDAASAVAGKDGDVDIETALDQAGYGRLHLAVMSLCAWACTSDAVEIVCVSFILPAAECDLGLTSFDKGALNAVIFAGMLVGGLLWGAAGDAVGRRATLIWSLTVNATGGLASCLAPNFWTFLALRFLSGLGVGGSYPVIFSYYSEWQSRRRRGAAVAALSCCWMLGGLITAAGAWLVVPRPGWTPFNLFGGSVPFHSWRLFVALCSLPSLTSAALFPCVPESPKYLLQMGRVDEATALMNRVAAGNGIQEVPAFSRVFMRSSVSRPPRSRMGRCAQMLRSLLDLFSRRHRRPVLLLIGVQFSLAFGYYGLLLWFPELFKRVEAYGGSACSLGSGDSNACDPQVLSASRPYMESFLVNASNLPRNLLSIVLMDRLGRRTILSASMLLTAVSVFLVATVRVQWQALALSCAFAGLSASGWNALGVVSTELLPTGLRSTALGVSGALSRVASLLSNLMFGALIDAGCAGPLISAAGLMTLGSLLACLFPNTTGVSVL</sequence>
<dbReference type="PANTHER" id="PTHR23511:SF34">
    <property type="entry name" value="SYNAPTIC VESICLE GLYCOPROTEIN 2"/>
    <property type="match status" value="1"/>
</dbReference>
<keyword evidence="9 10" id="KW-0472">Membrane</keyword>
<feature type="transmembrane region" description="Helical" evidence="10">
    <location>
        <begin position="694"/>
        <end position="714"/>
    </location>
</feature>
<comment type="similarity">
    <text evidence="3">Belongs to the major facilitator superfamily.</text>
</comment>
<dbReference type="SUPFAM" id="SSF103473">
    <property type="entry name" value="MFS general substrate transporter"/>
    <property type="match status" value="1"/>
</dbReference>
<feature type="domain" description="Major facilitator superfamily (MFS) profile" evidence="11">
    <location>
        <begin position="321"/>
        <end position="780"/>
    </location>
</feature>
<evidence type="ECO:0000313" key="12">
    <source>
        <dbReference type="Proteomes" id="UP000095280"/>
    </source>
</evidence>
<dbReference type="InterPro" id="IPR020846">
    <property type="entry name" value="MFS_dom"/>
</dbReference>
<reference evidence="13" key="1">
    <citation type="submission" date="2016-11" db="UniProtKB">
        <authorList>
            <consortium name="WormBaseParasite"/>
        </authorList>
    </citation>
    <scope>IDENTIFICATION</scope>
</reference>
<dbReference type="PROSITE" id="PS00216">
    <property type="entry name" value="SUGAR_TRANSPORT_1"/>
    <property type="match status" value="1"/>
</dbReference>
<dbReference type="InterPro" id="IPR020471">
    <property type="entry name" value="AKR"/>
</dbReference>
<evidence type="ECO:0000259" key="11">
    <source>
        <dbReference type="PROSITE" id="PS50850"/>
    </source>
</evidence>
<evidence type="ECO:0000256" key="1">
    <source>
        <dbReference type="ARBA" id="ARBA00004141"/>
    </source>
</evidence>